<reference evidence="2 3" key="2">
    <citation type="submission" date="2008-10" db="EMBL/GenBank/DDBJ databases">
        <authorList>
            <person name="Fulton L."/>
            <person name="Clifton S."/>
            <person name="Fulton B."/>
            <person name="Xu J."/>
            <person name="Minx P."/>
            <person name="Pepin K.H."/>
            <person name="Johnson M."/>
            <person name="Bhonagiri V."/>
            <person name="Nash W.E."/>
            <person name="Mardis E.R."/>
            <person name="Wilson R.K."/>
        </authorList>
    </citation>
    <scope>NUCLEOTIDE SEQUENCE [LARGE SCALE GENOMIC DNA]</scope>
    <source>
        <strain evidence="2 3">DSM 18315</strain>
    </source>
</reference>
<sequence>MGTLGCINDMLQRDKENRELRKLGRERLKETCNRLMEIGNGTKLPDISVKEMEEIRRKTLEKEDADNKYVFKAKLLIAVCTLFIFFLAWLLYSIFK</sequence>
<keyword evidence="1" id="KW-0472">Membrane</keyword>
<dbReference type="EMBL" id="ABYH01000379">
    <property type="protein sequence ID" value="EEC94958.1"/>
    <property type="molecule type" value="Genomic_DNA"/>
</dbReference>
<accession>B7BF64</accession>
<dbReference type="HOGENOM" id="CLU_183543_0_0_10"/>
<keyword evidence="1" id="KW-1133">Transmembrane helix</keyword>
<name>B7BF64_9BACT</name>
<gene>
    <name evidence="2" type="ORF">PRABACTJOHN_03693</name>
</gene>
<evidence type="ECO:0000313" key="3">
    <source>
        <dbReference type="Proteomes" id="UP000005510"/>
    </source>
</evidence>
<dbReference type="GeneID" id="93406745"/>
<proteinExistence type="predicted"/>
<dbReference type="STRING" id="537006.PRABACTJOHN_03693"/>
<dbReference type="RefSeq" id="WP_008152086.1">
    <property type="nucleotide sequence ID" value="NZ_CP102285.1"/>
</dbReference>
<comment type="caution">
    <text evidence="2">The sequence shown here is derived from an EMBL/GenBank/DDBJ whole genome shotgun (WGS) entry which is preliminary data.</text>
</comment>
<evidence type="ECO:0000313" key="2">
    <source>
        <dbReference type="EMBL" id="EEC94958.1"/>
    </source>
</evidence>
<dbReference type="Proteomes" id="UP000005510">
    <property type="component" value="Unassembled WGS sequence"/>
</dbReference>
<protein>
    <submittedName>
        <fullName evidence="2">Uncharacterized protein</fullName>
    </submittedName>
</protein>
<dbReference type="AlphaFoldDB" id="B7BF64"/>
<organism evidence="2 3">
    <name type="scientific">Parabacteroides johnsonii DSM 18315</name>
    <dbReference type="NCBI Taxonomy" id="537006"/>
    <lineage>
        <taxon>Bacteria</taxon>
        <taxon>Pseudomonadati</taxon>
        <taxon>Bacteroidota</taxon>
        <taxon>Bacteroidia</taxon>
        <taxon>Bacteroidales</taxon>
        <taxon>Tannerellaceae</taxon>
        <taxon>Parabacteroides</taxon>
    </lineage>
</organism>
<reference evidence="2 3" key="1">
    <citation type="submission" date="2008-10" db="EMBL/GenBank/DDBJ databases">
        <title>Draft genome sequence of Parabacteroides johnsonii (DSM 18315).</title>
        <authorList>
            <person name="Sudarsanam P."/>
            <person name="Ley R."/>
            <person name="Guruge J."/>
            <person name="Turnbaugh P.J."/>
            <person name="Mahowald M."/>
            <person name="Liep D."/>
            <person name="Gordon J."/>
        </authorList>
    </citation>
    <scope>NUCLEOTIDE SEQUENCE [LARGE SCALE GENOMIC DNA]</scope>
    <source>
        <strain evidence="2 3">DSM 18315</strain>
    </source>
</reference>
<evidence type="ECO:0000256" key="1">
    <source>
        <dbReference type="SAM" id="Phobius"/>
    </source>
</evidence>
<keyword evidence="1" id="KW-0812">Transmembrane</keyword>
<feature type="transmembrane region" description="Helical" evidence="1">
    <location>
        <begin position="75"/>
        <end position="95"/>
    </location>
</feature>